<dbReference type="RefSeq" id="XP_022326483.1">
    <property type="nucleotide sequence ID" value="XM_022470775.1"/>
</dbReference>
<dbReference type="OrthoDB" id="6157510at2759"/>
<accession>A0A8B8DEW1</accession>
<keyword evidence="1" id="KW-0472">Membrane</keyword>
<evidence type="ECO:0000256" key="1">
    <source>
        <dbReference type="SAM" id="Phobius"/>
    </source>
</evidence>
<organism evidence="2 3">
    <name type="scientific">Crassostrea virginica</name>
    <name type="common">Eastern oyster</name>
    <dbReference type="NCBI Taxonomy" id="6565"/>
    <lineage>
        <taxon>Eukaryota</taxon>
        <taxon>Metazoa</taxon>
        <taxon>Spiralia</taxon>
        <taxon>Lophotrochozoa</taxon>
        <taxon>Mollusca</taxon>
        <taxon>Bivalvia</taxon>
        <taxon>Autobranchia</taxon>
        <taxon>Pteriomorphia</taxon>
        <taxon>Ostreida</taxon>
        <taxon>Ostreoidea</taxon>
        <taxon>Ostreidae</taxon>
        <taxon>Crassostrea</taxon>
    </lineage>
</organism>
<evidence type="ECO:0000313" key="2">
    <source>
        <dbReference type="Proteomes" id="UP000694844"/>
    </source>
</evidence>
<sequence>MSHRIPQYSDEPPPSYDSLYGRIKQAKAESDSNVGFFRTVAGLLFASVGCTICLVMILAIPVASIVIGSLYLNKCTLERMIPIYLVVSGAVGIVYNVFGILRKMGKSRNEEGESEDRPGVFTSICNCVFGCFLFAWFIAGNVWIYSNYDHWSRDPINAYYCHPTCYLFAFWTTTLVYILTGATIVFGCCSACIAACCSCCQN</sequence>
<feature type="transmembrane region" description="Helical" evidence="1">
    <location>
        <begin position="121"/>
        <end position="144"/>
    </location>
</feature>
<keyword evidence="1" id="KW-1133">Transmembrane helix</keyword>
<keyword evidence="1" id="KW-0812">Transmembrane</keyword>
<evidence type="ECO:0000313" key="4">
    <source>
        <dbReference type="RefSeq" id="XP_022326487.1"/>
    </source>
</evidence>
<dbReference type="Proteomes" id="UP000694844">
    <property type="component" value="Chromosome 3"/>
</dbReference>
<dbReference type="PANTHER" id="PTHR33444:SF2">
    <property type="entry name" value="MARVEL DOMAIN-CONTAINING PROTEIN"/>
    <property type="match status" value="1"/>
</dbReference>
<keyword evidence="2" id="KW-1185">Reference proteome</keyword>
<proteinExistence type="predicted"/>
<dbReference type="KEGG" id="cvn:111126265"/>
<reference evidence="3 4" key="1">
    <citation type="submission" date="2025-04" db="UniProtKB">
        <authorList>
            <consortium name="RefSeq"/>
        </authorList>
    </citation>
    <scope>IDENTIFICATION</scope>
    <source>
        <tissue evidence="3 4">Whole sample</tissue>
    </source>
</reference>
<feature type="transmembrane region" description="Helical" evidence="1">
    <location>
        <begin position="83"/>
        <end position="101"/>
    </location>
</feature>
<gene>
    <name evidence="3" type="primary">LOC111126265</name>
    <name evidence="4" type="synonym">LOC111126266</name>
</gene>
<feature type="transmembrane region" description="Helical" evidence="1">
    <location>
        <begin position="43"/>
        <end position="71"/>
    </location>
</feature>
<feature type="transmembrane region" description="Helical" evidence="1">
    <location>
        <begin position="165"/>
        <end position="187"/>
    </location>
</feature>
<dbReference type="KEGG" id="cvn:111126266"/>
<dbReference type="PANTHER" id="PTHR33444">
    <property type="entry name" value="SI:DKEY-19B23.12-RELATED"/>
    <property type="match status" value="1"/>
</dbReference>
<name>A0A8B8DEW1_CRAVI</name>
<dbReference type="GeneID" id="111126265"/>
<dbReference type="RefSeq" id="XP_022326487.1">
    <property type="nucleotide sequence ID" value="XM_022470779.1"/>
</dbReference>
<dbReference type="AlphaFoldDB" id="A0A8B8DEW1"/>
<evidence type="ECO:0000313" key="3">
    <source>
        <dbReference type="RefSeq" id="XP_022326483.1"/>
    </source>
</evidence>
<dbReference type="InterPro" id="IPR040350">
    <property type="entry name" value="TMEM272"/>
</dbReference>
<protein>
    <submittedName>
        <fullName evidence="3">Uncharacterized protein LOC111126265 isoform X1</fullName>
    </submittedName>
    <submittedName>
        <fullName evidence="4">Uncharacterized protein LOC111126266 isoform X1</fullName>
    </submittedName>
</protein>